<proteinExistence type="inferred from homology"/>
<dbReference type="GO" id="GO:0006654">
    <property type="term" value="P:phosphatidic acid biosynthetic process"/>
    <property type="evidence" value="ECO:0007669"/>
    <property type="project" value="TreeGrafter"/>
</dbReference>
<dbReference type="Gene3D" id="3.40.50.720">
    <property type="entry name" value="NAD(P)-binding Rossmann-like Domain"/>
    <property type="match status" value="1"/>
</dbReference>
<keyword evidence="2" id="KW-0521">NADP</keyword>
<dbReference type="PANTHER" id="PTHR44169">
    <property type="entry name" value="NADPH-DEPENDENT 1-ACYLDIHYDROXYACETONE PHOSPHATE REDUCTASE"/>
    <property type="match status" value="1"/>
</dbReference>
<evidence type="ECO:0000256" key="2">
    <source>
        <dbReference type="ARBA" id="ARBA00022857"/>
    </source>
</evidence>
<name>A0A2G5HG61_CERBT</name>
<dbReference type="InterPro" id="IPR036291">
    <property type="entry name" value="NAD(P)-bd_dom_sf"/>
</dbReference>
<dbReference type="GO" id="GO:0005811">
    <property type="term" value="C:lipid droplet"/>
    <property type="evidence" value="ECO:0007669"/>
    <property type="project" value="TreeGrafter"/>
</dbReference>
<evidence type="ECO:0000256" key="1">
    <source>
        <dbReference type="ARBA" id="ARBA00006484"/>
    </source>
</evidence>
<dbReference type="EMBL" id="LKMD01000106">
    <property type="protein sequence ID" value="PIA91521.1"/>
    <property type="molecule type" value="Genomic_DNA"/>
</dbReference>
<keyword evidence="3" id="KW-0560">Oxidoreductase</keyword>
<evidence type="ECO:0000313" key="5">
    <source>
        <dbReference type="EMBL" id="PIA91521.1"/>
    </source>
</evidence>
<dbReference type="GO" id="GO:0019433">
    <property type="term" value="P:triglyceride catabolic process"/>
    <property type="evidence" value="ECO:0007669"/>
    <property type="project" value="TreeGrafter"/>
</dbReference>
<protein>
    <submittedName>
        <fullName evidence="5">NADPH-dependent 1-acyldihydroxyacetone phosphate reductase</fullName>
    </submittedName>
</protein>
<dbReference type="InterPro" id="IPR020904">
    <property type="entry name" value="Sc_DH/Rdtase_CS"/>
</dbReference>
<gene>
    <name evidence="5" type="ORF">CB0940_09300</name>
</gene>
<dbReference type="PANTHER" id="PTHR44169:SF6">
    <property type="entry name" value="NADPH-DEPENDENT 1-ACYLDIHYDROXYACETONE PHOSPHATE REDUCTASE"/>
    <property type="match status" value="1"/>
</dbReference>
<dbReference type="GO" id="GO:0005783">
    <property type="term" value="C:endoplasmic reticulum"/>
    <property type="evidence" value="ECO:0007669"/>
    <property type="project" value="TreeGrafter"/>
</dbReference>
<dbReference type="GO" id="GO:0000140">
    <property type="term" value="F:acylglycerone-phosphate reductase (NADP+) activity"/>
    <property type="evidence" value="ECO:0007669"/>
    <property type="project" value="TreeGrafter"/>
</dbReference>
<reference evidence="5 6" key="1">
    <citation type="submission" date="2015-10" db="EMBL/GenBank/DDBJ databases">
        <title>The cercosporin biosynthetic gene cluster was horizontally transferred to several fungal lineages and shown to be expanded in Cercospora beticola based on microsynteny with recipient genomes.</title>
        <authorList>
            <person name="De Jonge R."/>
            <person name="Ebert M.K."/>
            <person name="Suttle J.C."/>
            <person name="Jurick Ii W.M."/>
            <person name="Secor G.A."/>
            <person name="Thomma B.P."/>
            <person name="Van De Peer Y."/>
            <person name="Bolton M.D."/>
        </authorList>
    </citation>
    <scope>NUCLEOTIDE SEQUENCE [LARGE SCALE GENOMIC DNA]</scope>
    <source>
        <strain evidence="5 6">09-40</strain>
    </source>
</reference>
<accession>A0A2G5HG61</accession>
<dbReference type="SUPFAM" id="SSF51735">
    <property type="entry name" value="NAD(P)-binding Rossmann-fold domains"/>
    <property type="match status" value="1"/>
</dbReference>
<organism evidence="5 6">
    <name type="scientific">Cercospora beticola</name>
    <name type="common">Sugarbeet leaf spot fungus</name>
    <dbReference type="NCBI Taxonomy" id="122368"/>
    <lineage>
        <taxon>Eukaryota</taxon>
        <taxon>Fungi</taxon>
        <taxon>Dikarya</taxon>
        <taxon>Ascomycota</taxon>
        <taxon>Pezizomycotina</taxon>
        <taxon>Dothideomycetes</taxon>
        <taxon>Dothideomycetidae</taxon>
        <taxon>Mycosphaerellales</taxon>
        <taxon>Mycosphaerellaceae</taxon>
        <taxon>Cercospora</taxon>
    </lineage>
</organism>
<dbReference type="Pfam" id="PF00106">
    <property type="entry name" value="adh_short"/>
    <property type="match status" value="1"/>
</dbReference>
<dbReference type="PRINTS" id="PR00081">
    <property type="entry name" value="GDHRDH"/>
</dbReference>
<dbReference type="Proteomes" id="UP000230605">
    <property type="component" value="Chromosome 7"/>
</dbReference>
<evidence type="ECO:0000256" key="4">
    <source>
        <dbReference type="RuleBase" id="RU000363"/>
    </source>
</evidence>
<dbReference type="InterPro" id="IPR002347">
    <property type="entry name" value="SDR_fam"/>
</dbReference>
<dbReference type="OrthoDB" id="2102561at2759"/>
<comment type="similarity">
    <text evidence="1 4">Belongs to the short-chain dehydrogenases/reductases (SDR) family.</text>
</comment>
<dbReference type="GO" id="GO:0004806">
    <property type="term" value="F:triacylglycerol lipase activity"/>
    <property type="evidence" value="ECO:0007669"/>
    <property type="project" value="TreeGrafter"/>
</dbReference>
<evidence type="ECO:0000313" key="6">
    <source>
        <dbReference type="Proteomes" id="UP000230605"/>
    </source>
</evidence>
<evidence type="ECO:0000256" key="3">
    <source>
        <dbReference type="ARBA" id="ARBA00023002"/>
    </source>
</evidence>
<sequence>MAADRRSILITGCSEGGVGAAVAFEYQKRGYQVFATARNTSKIPSTLTYLPNVTTITLDVTSESSIATGVEQVSKFTNGKLDILFNNAGTSLTCPVLDTEISDARLQYELHLIAPLATSKAFFPLLIKGTNAAILNNSSIAGETNLPFQGAYGASKAAIVNLGETMRLELQPLGVRVITVVTGIIETKLHENEKLTELPSTSYYAPLGQWLKERKAGTNRPAGMEVEEYAKLMVNKVESGKNGKIFVGPLTPLFVYMKWWMPTWIWVSLFKNSWLFEVEFANVDVIGRIYVEGWTGEAE</sequence>
<comment type="caution">
    <text evidence="5">The sequence shown here is derived from an EMBL/GenBank/DDBJ whole genome shotgun (WGS) entry which is preliminary data.</text>
</comment>
<dbReference type="PRINTS" id="PR00080">
    <property type="entry name" value="SDRFAMILY"/>
</dbReference>
<dbReference type="PROSITE" id="PS00061">
    <property type="entry name" value="ADH_SHORT"/>
    <property type="match status" value="1"/>
</dbReference>
<dbReference type="AlphaFoldDB" id="A0A2G5HG61"/>